<dbReference type="Proteomes" id="UP001320119">
    <property type="component" value="Chromosome"/>
</dbReference>
<dbReference type="InterPro" id="IPR023799">
    <property type="entry name" value="RbfA_dom_sf"/>
</dbReference>
<dbReference type="AlphaFoldDB" id="A0AAN1WGZ7"/>
<sequence>MAREFTRSDRVADAVQRLLAQMIPAEIRDPRVGMVNVNSVDVARDLSIAKVYVTVVGAEKEGCEQAVVILNKAAGFLRSLISKELTMRSTPKLMFYYDFTAHQGGVLSGLIDKAVAADKAKRADDTDDSEQ</sequence>
<keyword evidence="2" id="KW-0963">Cytoplasm</keyword>
<dbReference type="EMBL" id="AP023086">
    <property type="protein sequence ID" value="BCD97423.1"/>
    <property type="molecule type" value="Genomic_DNA"/>
</dbReference>
<evidence type="ECO:0000256" key="2">
    <source>
        <dbReference type="HAMAP-Rule" id="MF_00003"/>
    </source>
</evidence>
<dbReference type="GO" id="GO:0030490">
    <property type="term" value="P:maturation of SSU-rRNA"/>
    <property type="evidence" value="ECO:0007669"/>
    <property type="project" value="UniProtKB-UniRule"/>
</dbReference>
<dbReference type="PANTHER" id="PTHR33515:SF1">
    <property type="entry name" value="RIBOSOME-BINDING FACTOR A, CHLOROPLASTIC-RELATED"/>
    <property type="match status" value="1"/>
</dbReference>
<evidence type="ECO:0000313" key="4">
    <source>
        <dbReference type="Proteomes" id="UP001320119"/>
    </source>
</evidence>
<protein>
    <recommendedName>
        <fullName evidence="2">Ribosome-binding factor A</fullName>
    </recommendedName>
</protein>
<dbReference type="InterPro" id="IPR015946">
    <property type="entry name" value="KH_dom-like_a/b"/>
</dbReference>
<dbReference type="RefSeq" id="WP_236986892.1">
    <property type="nucleotide sequence ID" value="NZ_AP023086.1"/>
</dbReference>
<dbReference type="PANTHER" id="PTHR33515">
    <property type="entry name" value="RIBOSOME-BINDING FACTOR A, CHLOROPLASTIC-RELATED"/>
    <property type="match status" value="1"/>
</dbReference>
<keyword evidence="4" id="KW-1185">Reference proteome</keyword>
<comment type="function">
    <text evidence="2">One of several proteins that assist in the late maturation steps of the functional core of the 30S ribosomal subunit. Associates with free 30S ribosomal subunits (but not with 30S subunits that are part of 70S ribosomes or polysomes). Required for efficient processing of 16S rRNA. May interact with the 5'-terminal helix region of 16S rRNA.</text>
</comment>
<dbReference type="Gene3D" id="3.30.300.20">
    <property type="match status" value="1"/>
</dbReference>
<dbReference type="Pfam" id="PF02033">
    <property type="entry name" value="RBFA"/>
    <property type="match status" value="1"/>
</dbReference>
<name>A0AAN1WGZ7_9GAMM</name>
<accession>A0AAN1WGZ7</accession>
<proteinExistence type="inferred from homology"/>
<dbReference type="GO" id="GO:0043024">
    <property type="term" value="F:ribosomal small subunit binding"/>
    <property type="evidence" value="ECO:0007669"/>
    <property type="project" value="TreeGrafter"/>
</dbReference>
<reference evidence="3 4" key="1">
    <citation type="journal article" date="2022" name="IScience">
        <title>An ultrasensitive nanofiber-based assay for enzymatic hydrolysis and deep-sea microbial degradation of cellulose.</title>
        <authorList>
            <person name="Tsudome M."/>
            <person name="Tachioka M."/>
            <person name="Miyazaki M."/>
            <person name="Uchimura K."/>
            <person name="Tsuda M."/>
            <person name="Takaki Y."/>
            <person name="Deguchi S."/>
        </authorList>
    </citation>
    <scope>NUCLEOTIDE SEQUENCE [LARGE SCALE GENOMIC DNA]</scope>
    <source>
        <strain evidence="3 4">GE09</strain>
    </source>
</reference>
<dbReference type="InterPro" id="IPR000238">
    <property type="entry name" value="RbfA"/>
</dbReference>
<dbReference type="SUPFAM" id="SSF89919">
    <property type="entry name" value="Ribosome-binding factor A, RbfA"/>
    <property type="match status" value="1"/>
</dbReference>
<dbReference type="GO" id="GO:0005829">
    <property type="term" value="C:cytosol"/>
    <property type="evidence" value="ECO:0007669"/>
    <property type="project" value="TreeGrafter"/>
</dbReference>
<dbReference type="HAMAP" id="MF_00003">
    <property type="entry name" value="RbfA"/>
    <property type="match status" value="1"/>
</dbReference>
<comment type="similarity">
    <text evidence="2">Belongs to the RbfA family.</text>
</comment>
<dbReference type="InterPro" id="IPR020053">
    <property type="entry name" value="Ribosome-bd_factorA_CS"/>
</dbReference>
<evidence type="ECO:0000313" key="3">
    <source>
        <dbReference type="EMBL" id="BCD97423.1"/>
    </source>
</evidence>
<comment type="subcellular location">
    <subcellularLocation>
        <location evidence="2">Cytoplasm</location>
    </subcellularLocation>
</comment>
<comment type="subunit">
    <text evidence="2">Monomer. Binds 30S ribosomal subunits, but not 50S ribosomal subunits or 70S ribosomes.</text>
</comment>
<dbReference type="NCBIfam" id="TIGR00082">
    <property type="entry name" value="rbfA"/>
    <property type="match status" value="1"/>
</dbReference>
<dbReference type="KEGG" id="marq:MARGE09_P1624"/>
<dbReference type="PROSITE" id="PS01319">
    <property type="entry name" value="RBFA"/>
    <property type="match status" value="1"/>
</dbReference>
<gene>
    <name evidence="2" type="primary">rbfA</name>
    <name evidence="3" type="ORF">MARGE09_P1624</name>
</gene>
<organism evidence="3 4">
    <name type="scientific">Marinagarivorans cellulosilyticus</name>
    <dbReference type="NCBI Taxonomy" id="2721545"/>
    <lineage>
        <taxon>Bacteria</taxon>
        <taxon>Pseudomonadati</taxon>
        <taxon>Pseudomonadota</taxon>
        <taxon>Gammaproteobacteria</taxon>
        <taxon>Cellvibrionales</taxon>
        <taxon>Cellvibrionaceae</taxon>
        <taxon>Marinagarivorans</taxon>
    </lineage>
</organism>
<keyword evidence="1 2" id="KW-0690">Ribosome biogenesis</keyword>
<evidence type="ECO:0000256" key="1">
    <source>
        <dbReference type="ARBA" id="ARBA00022517"/>
    </source>
</evidence>